<dbReference type="RefSeq" id="WP_136836333.1">
    <property type="nucleotide sequence ID" value="NZ_SWBQ01000003.1"/>
</dbReference>
<comment type="caution">
    <text evidence="5">The sequence shown here is derived from an EMBL/GenBank/DDBJ whole genome shotgun (WGS) entry which is preliminary data.</text>
</comment>
<proteinExistence type="predicted"/>
<dbReference type="EMBL" id="SWBQ01000003">
    <property type="protein sequence ID" value="TKC06074.1"/>
    <property type="molecule type" value="Genomic_DNA"/>
</dbReference>
<protein>
    <submittedName>
        <fullName evidence="5">DUF4974 domain-containing protein</fullName>
    </submittedName>
</protein>
<dbReference type="Pfam" id="PF16344">
    <property type="entry name" value="FecR_C"/>
    <property type="match status" value="1"/>
</dbReference>
<dbReference type="Proteomes" id="UP000307244">
    <property type="component" value="Unassembled WGS sequence"/>
</dbReference>
<dbReference type="PANTHER" id="PTHR30273:SF2">
    <property type="entry name" value="PROTEIN FECR"/>
    <property type="match status" value="1"/>
</dbReference>
<feature type="region of interest" description="Disordered" evidence="1">
    <location>
        <begin position="262"/>
        <end position="290"/>
    </location>
</feature>
<evidence type="ECO:0000313" key="6">
    <source>
        <dbReference type="Proteomes" id="UP000307244"/>
    </source>
</evidence>
<keyword evidence="2" id="KW-0812">Transmembrane</keyword>
<feature type="domain" description="FecR protein" evidence="3">
    <location>
        <begin position="165"/>
        <end position="261"/>
    </location>
</feature>
<dbReference type="Gene3D" id="3.55.50.30">
    <property type="match status" value="1"/>
</dbReference>
<evidence type="ECO:0000256" key="1">
    <source>
        <dbReference type="SAM" id="MobiDB-lite"/>
    </source>
</evidence>
<dbReference type="InterPro" id="IPR032508">
    <property type="entry name" value="FecR_C"/>
</dbReference>
<evidence type="ECO:0000313" key="5">
    <source>
        <dbReference type="EMBL" id="TKC06074.1"/>
    </source>
</evidence>
<keyword evidence="6" id="KW-1185">Reference proteome</keyword>
<feature type="compositionally biased region" description="Polar residues" evidence="1">
    <location>
        <begin position="272"/>
        <end position="290"/>
    </location>
</feature>
<feature type="domain" description="Protein FecR C-terminal" evidence="4">
    <location>
        <begin position="312"/>
        <end position="380"/>
    </location>
</feature>
<feature type="transmembrane region" description="Helical" evidence="2">
    <location>
        <begin position="68"/>
        <end position="89"/>
    </location>
</feature>
<dbReference type="Gene3D" id="2.60.120.1440">
    <property type="match status" value="1"/>
</dbReference>
<accession>A0A4U1CH43</accession>
<dbReference type="Pfam" id="PF04773">
    <property type="entry name" value="FecR"/>
    <property type="match status" value="1"/>
</dbReference>
<organism evidence="5 6">
    <name type="scientific">Pedobacter frigoris</name>
    <dbReference type="NCBI Taxonomy" id="2571272"/>
    <lineage>
        <taxon>Bacteria</taxon>
        <taxon>Pseudomonadati</taxon>
        <taxon>Bacteroidota</taxon>
        <taxon>Sphingobacteriia</taxon>
        <taxon>Sphingobacteriales</taxon>
        <taxon>Sphingobacteriaceae</taxon>
        <taxon>Pedobacter</taxon>
    </lineage>
</organism>
<dbReference type="InterPro" id="IPR012373">
    <property type="entry name" value="Ferrdict_sens_TM"/>
</dbReference>
<dbReference type="PIRSF" id="PIRSF018266">
    <property type="entry name" value="FecR"/>
    <property type="match status" value="1"/>
</dbReference>
<dbReference type="InterPro" id="IPR006860">
    <property type="entry name" value="FecR"/>
</dbReference>
<keyword evidence="2" id="KW-0472">Membrane</keyword>
<dbReference type="PANTHER" id="PTHR30273">
    <property type="entry name" value="PERIPLASMIC SIGNAL SENSOR AND SIGMA FACTOR ACTIVATOR FECR-RELATED"/>
    <property type="match status" value="1"/>
</dbReference>
<evidence type="ECO:0000256" key="2">
    <source>
        <dbReference type="SAM" id="Phobius"/>
    </source>
</evidence>
<dbReference type="OrthoDB" id="1099963at2"/>
<dbReference type="GO" id="GO:0016989">
    <property type="term" value="F:sigma factor antagonist activity"/>
    <property type="evidence" value="ECO:0007669"/>
    <property type="project" value="TreeGrafter"/>
</dbReference>
<name>A0A4U1CH43_9SPHI</name>
<evidence type="ECO:0000259" key="3">
    <source>
        <dbReference type="Pfam" id="PF04773"/>
    </source>
</evidence>
<dbReference type="AlphaFoldDB" id="A0A4U1CH43"/>
<keyword evidence="2" id="KW-1133">Transmembrane helix</keyword>
<reference evidence="5 6" key="1">
    <citation type="submission" date="2019-04" db="EMBL/GenBank/DDBJ databases">
        <title>Pedobacter sp. RP-3-15 sp. nov., isolated from Arctic soil.</title>
        <authorList>
            <person name="Dahal R.H."/>
            <person name="Kim D.-U."/>
        </authorList>
    </citation>
    <scope>NUCLEOTIDE SEQUENCE [LARGE SCALE GENOMIC DNA]</scope>
    <source>
        <strain evidence="5 6">RP-3-15</strain>
    </source>
</reference>
<sequence>MKKSTLKELLIKRRDGTITSEERLLLETWYNHYADQAVPFENTSRYLTDMQALDQAFATKEKSKSVKLWPRLVAAAVIILIAGAGLFYYDLKTKEINNQVVVTNDIPPGALSATLTLASGKKIRLSDEANVELANEAGISISKTADGQLIYELKEGAGSSDKINTLSTEKGETYILTLPDKSKVWLNAASKLTYSASLLKNGKRSIKLEGEAYFEIAKDRAHPFVVESKGQEVEVLGTHFNINSYSDEGATKTTLLEGSVRVSSPAKRASRTGGNTDKVTLKPGQQASNNGTALQVGEADIESVTDWKNGDFFLNRVDFRTAMRKIARWYDVELIYDSSIPDDIQSSGYISRGKKLSSVLKLIERSGQVKFRVQGRKVYIYK</sequence>
<gene>
    <name evidence="5" type="ORF">FA047_12125</name>
</gene>
<evidence type="ECO:0000259" key="4">
    <source>
        <dbReference type="Pfam" id="PF16344"/>
    </source>
</evidence>